<accession>A0A7S3G5Z0</accession>
<evidence type="ECO:0000256" key="4">
    <source>
        <dbReference type="SAM" id="MobiDB-lite"/>
    </source>
</evidence>
<dbReference type="EMBL" id="HBIB01021739">
    <property type="protein sequence ID" value="CAE0251912.1"/>
    <property type="molecule type" value="Transcribed_RNA"/>
</dbReference>
<dbReference type="Gene3D" id="3.40.50.300">
    <property type="entry name" value="P-loop containing nucleotide triphosphate hydrolases"/>
    <property type="match status" value="1"/>
</dbReference>
<dbReference type="GO" id="GO:0005524">
    <property type="term" value="F:ATP binding"/>
    <property type="evidence" value="ECO:0007669"/>
    <property type="project" value="UniProtKB-KW"/>
</dbReference>
<dbReference type="NCBIfam" id="NF040713">
    <property type="entry name" value="ZapE"/>
    <property type="match status" value="1"/>
</dbReference>
<dbReference type="GO" id="GO:0005739">
    <property type="term" value="C:mitochondrion"/>
    <property type="evidence" value="ECO:0007669"/>
    <property type="project" value="TreeGrafter"/>
</dbReference>
<evidence type="ECO:0000313" key="5">
    <source>
        <dbReference type="EMBL" id="CAE0251912.1"/>
    </source>
</evidence>
<dbReference type="PANTHER" id="PTHR12169">
    <property type="entry name" value="ATPASE N2B"/>
    <property type="match status" value="1"/>
</dbReference>
<gene>
    <name evidence="5" type="ORF">PBIL07802_LOCUS14138</name>
</gene>
<comment type="similarity">
    <text evidence="1">Belongs to the AFG1 ATPase family.</text>
</comment>
<evidence type="ECO:0000256" key="1">
    <source>
        <dbReference type="ARBA" id="ARBA00010322"/>
    </source>
</evidence>
<sequence>MLRSQCFNFVPLFGYRTSSAQRVSSFVSVALCGRRGISSTPPRWQIQTIFKDLYERQCVEGGFREDGRQRSVVEVLDRLYVNLTKAECPPVPARPSGQKRGIFSSIFGGISVKKEVVTSPLGVYCFGGVGTGKTMLMDLFLDAVVEAGALVAPLSHTNDTNASSSSSSASTSNKHAASTPTTHINEWAIRSKRVHFNDFMLDVHERAHKWKMSDEGGKGVGGDPFPDIAADLAAESALLCFDEFQVTDVADALIIHRLFDALFSYGVTMVATSNRPPEDLYKNGIQRSMFLPFISLLRRKCVVHDMGSERDYRKYHFHNSAIEEEVISFASADDGEDEQSEKRENRAKSASLPFFHTYDDMSRKDFRLFFEREETNRMLGNGSSALLGEEHADSGTNAVASLSAAKSKVIRVMMGRKIKIPLAVGSSAFFNFEDLCSTAVGAADFLAIASNFTHVYMRGVPILSLEKREQLRRFITLVDVLYERKVQLVLHAESELSTLFRDERLVARKDQKVDEDVRKGTGEKKEVDEEFFAFDRTASRLMEMQTQHYLSLVKDEERRRARAKRV</sequence>
<feature type="compositionally biased region" description="Low complexity" evidence="4">
    <location>
        <begin position="157"/>
        <end position="179"/>
    </location>
</feature>
<dbReference type="AlphaFoldDB" id="A0A7S3G5Z0"/>
<dbReference type="GO" id="GO:0016887">
    <property type="term" value="F:ATP hydrolysis activity"/>
    <property type="evidence" value="ECO:0007669"/>
    <property type="project" value="InterPro"/>
</dbReference>
<proteinExistence type="inferred from homology"/>
<dbReference type="InterPro" id="IPR027417">
    <property type="entry name" value="P-loop_NTPase"/>
</dbReference>
<organism evidence="5">
    <name type="scientific">Palpitomonas bilix</name>
    <dbReference type="NCBI Taxonomy" id="652834"/>
    <lineage>
        <taxon>Eukaryota</taxon>
        <taxon>Eukaryota incertae sedis</taxon>
    </lineage>
</organism>
<protein>
    <recommendedName>
        <fullName evidence="6">AFG1-like ATPase</fullName>
    </recommendedName>
</protein>
<keyword evidence="2" id="KW-0547">Nucleotide-binding</keyword>
<evidence type="ECO:0008006" key="6">
    <source>
        <dbReference type="Google" id="ProtNLM"/>
    </source>
</evidence>
<dbReference type="InterPro" id="IPR005654">
    <property type="entry name" value="ATPase_AFG1-like"/>
</dbReference>
<evidence type="ECO:0000256" key="3">
    <source>
        <dbReference type="ARBA" id="ARBA00022840"/>
    </source>
</evidence>
<dbReference type="SUPFAM" id="SSF52540">
    <property type="entry name" value="P-loop containing nucleoside triphosphate hydrolases"/>
    <property type="match status" value="1"/>
</dbReference>
<keyword evidence="3" id="KW-0067">ATP-binding</keyword>
<reference evidence="5" key="1">
    <citation type="submission" date="2021-01" db="EMBL/GenBank/DDBJ databases">
        <authorList>
            <person name="Corre E."/>
            <person name="Pelletier E."/>
            <person name="Niang G."/>
            <person name="Scheremetjew M."/>
            <person name="Finn R."/>
            <person name="Kale V."/>
            <person name="Holt S."/>
            <person name="Cochrane G."/>
            <person name="Meng A."/>
            <person name="Brown T."/>
            <person name="Cohen L."/>
        </authorList>
    </citation>
    <scope>NUCLEOTIDE SEQUENCE</scope>
    <source>
        <strain evidence="5">NIES-2562</strain>
    </source>
</reference>
<name>A0A7S3G5Z0_9EUKA</name>
<feature type="region of interest" description="Disordered" evidence="4">
    <location>
        <begin position="157"/>
        <end position="180"/>
    </location>
</feature>
<dbReference type="Pfam" id="PF03969">
    <property type="entry name" value="AFG1_ATPase"/>
    <property type="match status" value="3"/>
</dbReference>
<evidence type="ECO:0000256" key="2">
    <source>
        <dbReference type="ARBA" id="ARBA00022741"/>
    </source>
</evidence>
<dbReference type="PANTHER" id="PTHR12169:SF6">
    <property type="entry name" value="AFG1-LIKE ATPASE"/>
    <property type="match status" value="1"/>
</dbReference>